<evidence type="ECO:0000313" key="2">
    <source>
        <dbReference type="EMBL" id="GLL15600.1"/>
    </source>
</evidence>
<name>A0A9W6P0G7_9PSEU</name>
<keyword evidence="1" id="KW-0812">Transmembrane</keyword>
<keyword evidence="1" id="KW-1133">Transmembrane helix</keyword>
<organism evidence="2 3">
    <name type="scientific">Pseudonocardia halophobica</name>
    <dbReference type="NCBI Taxonomy" id="29401"/>
    <lineage>
        <taxon>Bacteria</taxon>
        <taxon>Bacillati</taxon>
        <taxon>Actinomycetota</taxon>
        <taxon>Actinomycetes</taxon>
        <taxon>Pseudonocardiales</taxon>
        <taxon>Pseudonocardiaceae</taxon>
        <taxon>Pseudonocardia</taxon>
    </lineage>
</organism>
<dbReference type="AlphaFoldDB" id="A0A9W6P0G7"/>
<dbReference type="EMBL" id="BSFQ01000050">
    <property type="protein sequence ID" value="GLL15600.1"/>
    <property type="molecule type" value="Genomic_DNA"/>
</dbReference>
<reference evidence="2" key="1">
    <citation type="journal article" date="2014" name="Int. J. Syst. Evol. Microbiol.">
        <title>Complete genome sequence of Corynebacterium casei LMG S-19264T (=DSM 44701T), isolated from a smear-ripened cheese.</title>
        <authorList>
            <consortium name="US DOE Joint Genome Institute (JGI-PGF)"/>
            <person name="Walter F."/>
            <person name="Albersmeier A."/>
            <person name="Kalinowski J."/>
            <person name="Ruckert C."/>
        </authorList>
    </citation>
    <scope>NUCLEOTIDE SEQUENCE</scope>
    <source>
        <strain evidence="2">VKM Ac-1069</strain>
    </source>
</reference>
<accession>A0A9W6P0G7</accession>
<sequence length="113" mass="13004">MALLREVTGYVAHAVLLAWWLWIVLSTAPQLRRGIRDRRTRTQVMLIKTAALVTAALLVGVIHFWATEWWQVLVALPVAVVIGIVLHRAYRRLVAPARHRLTITRRVRRIRSA</sequence>
<evidence type="ECO:0000313" key="3">
    <source>
        <dbReference type="Proteomes" id="UP001143463"/>
    </source>
</evidence>
<proteinExistence type="predicted"/>
<dbReference type="RefSeq" id="WP_037042885.1">
    <property type="nucleotide sequence ID" value="NZ_BAAAUZ010000048.1"/>
</dbReference>
<evidence type="ECO:0000256" key="1">
    <source>
        <dbReference type="SAM" id="Phobius"/>
    </source>
</evidence>
<dbReference type="Proteomes" id="UP001143463">
    <property type="component" value="Unassembled WGS sequence"/>
</dbReference>
<keyword evidence="1" id="KW-0472">Membrane</keyword>
<feature type="transmembrane region" description="Helical" evidence="1">
    <location>
        <begin position="72"/>
        <end position="90"/>
    </location>
</feature>
<comment type="caution">
    <text evidence="2">The sequence shown here is derived from an EMBL/GenBank/DDBJ whole genome shotgun (WGS) entry which is preliminary data.</text>
</comment>
<gene>
    <name evidence="2" type="ORF">GCM10017577_67520</name>
</gene>
<feature type="transmembrane region" description="Helical" evidence="1">
    <location>
        <begin position="7"/>
        <end position="25"/>
    </location>
</feature>
<reference evidence="2" key="2">
    <citation type="submission" date="2023-01" db="EMBL/GenBank/DDBJ databases">
        <authorList>
            <person name="Sun Q."/>
            <person name="Evtushenko L."/>
        </authorList>
    </citation>
    <scope>NUCLEOTIDE SEQUENCE</scope>
    <source>
        <strain evidence="2">VKM Ac-1069</strain>
    </source>
</reference>
<keyword evidence="3" id="KW-1185">Reference proteome</keyword>
<feature type="transmembrane region" description="Helical" evidence="1">
    <location>
        <begin position="46"/>
        <end position="66"/>
    </location>
</feature>
<protein>
    <submittedName>
        <fullName evidence="2">Uncharacterized protein</fullName>
    </submittedName>
</protein>